<feature type="region of interest" description="Disordered" evidence="1">
    <location>
        <begin position="253"/>
        <end position="272"/>
    </location>
</feature>
<proteinExistence type="predicted"/>
<feature type="non-terminal residue" evidence="2">
    <location>
        <position position="1"/>
    </location>
</feature>
<sequence length="272" mass="32162">RLSLLESNPTTSTPNTIRNPTITPELYMLPFNPKYTEPYPIRFPNLARKYVIQNRDPWERQILIINQYLEGENFYWCKKEFTRWAAFGEFEKSFKRRYWAPMTQQTLVSSLMGSGNYRNHQNNIVDYVMDYYHKIQYLDHPMDMETFLIYISNHLPMHIRATVATASHLKTADDLESFLNKLYVNTNNPRNELNNNPRQPEGNRHRPHIPHQLYHNIINTDNDIRDELTNEENFSNDLQTTINNTHTHLHLSGTPDTITLRPRHGVPGLVNI</sequence>
<organism evidence="2">
    <name type="scientific">Clastoptera arizonana</name>
    <name type="common">Arizona spittle bug</name>
    <dbReference type="NCBI Taxonomy" id="38151"/>
    <lineage>
        <taxon>Eukaryota</taxon>
        <taxon>Metazoa</taxon>
        <taxon>Ecdysozoa</taxon>
        <taxon>Arthropoda</taxon>
        <taxon>Hexapoda</taxon>
        <taxon>Insecta</taxon>
        <taxon>Pterygota</taxon>
        <taxon>Neoptera</taxon>
        <taxon>Paraneoptera</taxon>
        <taxon>Hemiptera</taxon>
        <taxon>Auchenorrhyncha</taxon>
        <taxon>Cercopoidea</taxon>
        <taxon>Clastopteridae</taxon>
        <taxon>Clastoptera</taxon>
    </lineage>
</organism>
<accession>A0A1B6C6K3</accession>
<evidence type="ECO:0000313" key="2">
    <source>
        <dbReference type="EMBL" id="JAS08929.1"/>
    </source>
</evidence>
<protein>
    <submittedName>
        <fullName evidence="2">Uncharacterized protein</fullName>
    </submittedName>
</protein>
<reference evidence="2" key="1">
    <citation type="submission" date="2015-12" db="EMBL/GenBank/DDBJ databases">
        <title>De novo transcriptome assembly of four potential Pierce s Disease insect vectors from Arizona vineyards.</title>
        <authorList>
            <person name="Tassone E.E."/>
        </authorList>
    </citation>
    <scope>NUCLEOTIDE SEQUENCE</scope>
</reference>
<feature type="region of interest" description="Disordered" evidence="1">
    <location>
        <begin position="188"/>
        <end position="208"/>
    </location>
</feature>
<gene>
    <name evidence="2" type="ORF">g.6855</name>
</gene>
<name>A0A1B6C6K3_9HEMI</name>
<evidence type="ECO:0000256" key="1">
    <source>
        <dbReference type="SAM" id="MobiDB-lite"/>
    </source>
</evidence>
<dbReference type="EMBL" id="GEDC01028369">
    <property type="protein sequence ID" value="JAS08929.1"/>
    <property type="molecule type" value="Transcribed_RNA"/>
</dbReference>
<dbReference type="AlphaFoldDB" id="A0A1B6C6K3"/>